<dbReference type="GO" id="GO:0016052">
    <property type="term" value="P:carbohydrate catabolic process"/>
    <property type="evidence" value="ECO:0007669"/>
    <property type="project" value="TreeGrafter"/>
</dbReference>
<dbReference type="EMBL" id="ML976025">
    <property type="protein sequence ID" value="KAF1943381.1"/>
    <property type="molecule type" value="Genomic_DNA"/>
</dbReference>
<protein>
    <recommendedName>
        <fullName evidence="2">cutinase</fullName>
        <ecNumber evidence="2">3.1.1.74</ecNumber>
    </recommendedName>
</protein>
<evidence type="ECO:0000256" key="2">
    <source>
        <dbReference type="ARBA" id="ARBA00013095"/>
    </source>
</evidence>
<evidence type="ECO:0000256" key="6">
    <source>
        <dbReference type="ARBA" id="ARBA00023157"/>
    </source>
</evidence>
<evidence type="ECO:0000256" key="9">
    <source>
        <dbReference type="PIRSR" id="PIRSR611150-2"/>
    </source>
</evidence>
<dbReference type="EC" id="3.1.1.74" evidence="2"/>
<evidence type="ECO:0000256" key="1">
    <source>
        <dbReference type="ARBA" id="ARBA00007534"/>
    </source>
</evidence>
<feature type="disulfide bond" evidence="9">
    <location>
        <begin position="119"/>
        <end position="126"/>
    </location>
</feature>
<evidence type="ECO:0000313" key="10">
    <source>
        <dbReference type="EMBL" id="KAF1943381.1"/>
    </source>
</evidence>
<keyword evidence="6 9" id="KW-1015">Disulfide bond</keyword>
<feature type="active site" description="Nucleophile" evidence="8">
    <location>
        <position position="71"/>
    </location>
</feature>
<evidence type="ECO:0000256" key="8">
    <source>
        <dbReference type="PIRSR" id="PIRSR611150-1"/>
    </source>
</evidence>
<feature type="active site" evidence="8">
    <location>
        <position position="123"/>
    </location>
</feature>
<dbReference type="InterPro" id="IPR029058">
    <property type="entry name" value="AB_hydrolase_fold"/>
</dbReference>
<dbReference type="PANTHER" id="PTHR48250:SF1">
    <property type="entry name" value="CUTINASE"/>
    <property type="match status" value="1"/>
</dbReference>
<sequence length="156" mass="16105">MGTVAGPPFVSVIRKMMGGAANVAVQGIDYPATIPGFLNGGDKKRSVSMAKMDGQIRAKCPDTALFMAAYSQGGQLFQNASDMLSAQESAFFSITIIFGDPDNGDAVGEVPAANTKIICANGDLICAGKAIVLPPHLSYGRNADEAAQFVLSTMAA</sequence>
<dbReference type="OrthoDB" id="2975078at2759"/>
<keyword evidence="3" id="KW-0719">Serine esterase</keyword>
<evidence type="ECO:0000256" key="5">
    <source>
        <dbReference type="ARBA" id="ARBA00022801"/>
    </source>
</evidence>
<dbReference type="PANTHER" id="PTHR48250">
    <property type="entry name" value="CUTINASE 2-RELATED"/>
    <property type="match status" value="1"/>
</dbReference>
<keyword evidence="11" id="KW-1185">Reference proteome</keyword>
<dbReference type="SMART" id="SM01110">
    <property type="entry name" value="Cutinase"/>
    <property type="match status" value="1"/>
</dbReference>
<evidence type="ECO:0000256" key="4">
    <source>
        <dbReference type="ARBA" id="ARBA00022729"/>
    </source>
</evidence>
<comment type="catalytic activity">
    <reaction evidence="7">
        <text>cutin + H2O = cutin monomers.</text>
        <dbReference type="EC" id="3.1.1.74"/>
    </reaction>
</comment>
<evidence type="ECO:0000256" key="7">
    <source>
        <dbReference type="ARBA" id="ARBA00034045"/>
    </source>
</evidence>
<comment type="similarity">
    <text evidence="1">Belongs to the cutinase family.</text>
</comment>
<feature type="non-terminal residue" evidence="10">
    <location>
        <position position="156"/>
    </location>
</feature>
<keyword evidence="5 10" id="KW-0378">Hydrolase</keyword>
<dbReference type="Gene3D" id="3.40.50.1820">
    <property type="entry name" value="alpha/beta hydrolase"/>
    <property type="match status" value="1"/>
</dbReference>
<gene>
    <name evidence="10" type="ORF">EJ02DRAFT_485609</name>
</gene>
<organism evidence="10 11">
    <name type="scientific">Clathrospora elynae</name>
    <dbReference type="NCBI Taxonomy" id="706981"/>
    <lineage>
        <taxon>Eukaryota</taxon>
        <taxon>Fungi</taxon>
        <taxon>Dikarya</taxon>
        <taxon>Ascomycota</taxon>
        <taxon>Pezizomycotina</taxon>
        <taxon>Dothideomycetes</taxon>
        <taxon>Pleosporomycetidae</taxon>
        <taxon>Pleosporales</taxon>
        <taxon>Diademaceae</taxon>
        <taxon>Clathrospora</taxon>
    </lineage>
</organism>
<dbReference type="InterPro" id="IPR011150">
    <property type="entry name" value="Cutinase_monf"/>
</dbReference>
<dbReference type="InterPro" id="IPR000675">
    <property type="entry name" value="Cutinase/axe"/>
</dbReference>
<proteinExistence type="inferred from homology"/>
<evidence type="ECO:0000256" key="3">
    <source>
        <dbReference type="ARBA" id="ARBA00022487"/>
    </source>
</evidence>
<reference evidence="10" key="1">
    <citation type="journal article" date="2020" name="Stud. Mycol.">
        <title>101 Dothideomycetes genomes: a test case for predicting lifestyles and emergence of pathogens.</title>
        <authorList>
            <person name="Haridas S."/>
            <person name="Albert R."/>
            <person name="Binder M."/>
            <person name="Bloem J."/>
            <person name="Labutti K."/>
            <person name="Salamov A."/>
            <person name="Andreopoulos B."/>
            <person name="Baker S."/>
            <person name="Barry K."/>
            <person name="Bills G."/>
            <person name="Bluhm B."/>
            <person name="Cannon C."/>
            <person name="Castanera R."/>
            <person name="Culley D."/>
            <person name="Daum C."/>
            <person name="Ezra D."/>
            <person name="Gonzalez J."/>
            <person name="Henrissat B."/>
            <person name="Kuo A."/>
            <person name="Liang C."/>
            <person name="Lipzen A."/>
            <person name="Lutzoni F."/>
            <person name="Magnuson J."/>
            <person name="Mondo S."/>
            <person name="Nolan M."/>
            <person name="Ohm R."/>
            <person name="Pangilinan J."/>
            <person name="Park H.-J."/>
            <person name="Ramirez L."/>
            <person name="Alfaro M."/>
            <person name="Sun H."/>
            <person name="Tritt A."/>
            <person name="Yoshinaga Y."/>
            <person name="Zwiers L.-H."/>
            <person name="Turgeon B."/>
            <person name="Goodwin S."/>
            <person name="Spatafora J."/>
            <person name="Crous P."/>
            <person name="Grigoriev I."/>
        </authorList>
    </citation>
    <scope>NUCLEOTIDE SEQUENCE</scope>
    <source>
        <strain evidence="10">CBS 161.51</strain>
    </source>
</reference>
<dbReference type="Pfam" id="PF01083">
    <property type="entry name" value="Cutinase"/>
    <property type="match status" value="1"/>
</dbReference>
<dbReference type="PRINTS" id="PR00129">
    <property type="entry name" value="CUTINASE"/>
</dbReference>
<dbReference type="SUPFAM" id="SSF53474">
    <property type="entry name" value="alpha/beta-Hydrolases"/>
    <property type="match status" value="1"/>
</dbReference>
<name>A0A6A5SS56_9PLEO</name>
<dbReference type="GO" id="GO:0050525">
    <property type="term" value="F:cutinase activity"/>
    <property type="evidence" value="ECO:0007669"/>
    <property type="project" value="UniProtKB-EC"/>
</dbReference>
<dbReference type="AlphaFoldDB" id="A0A6A5SS56"/>
<keyword evidence="4" id="KW-0732">Signal</keyword>
<evidence type="ECO:0000313" key="11">
    <source>
        <dbReference type="Proteomes" id="UP000800038"/>
    </source>
</evidence>
<dbReference type="Proteomes" id="UP000800038">
    <property type="component" value="Unassembled WGS sequence"/>
</dbReference>
<accession>A0A6A5SS56</accession>
<feature type="active site" description="Nucleophile" evidence="8">
    <location>
        <position position="136"/>
    </location>
</feature>
<dbReference type="GO" id="GO:0005576">
    <property type="term" value="C:extracellular region"/>
    <property type="evidence" value="ECO:0007669"/>
    <property type="project" value="InterPro"/>
</dbReference>